<organism evidence="1 2">
    <name type="scientific">Solicola gregarius</name>
    <dbReference type="NCBI Taxonomy" id="2908642"/>
    <lineage>
        <taxon>Bacteria</taxon>
        <taxon>Bacillati</taxon>
        <taxon>Actinomycetota</taxon>
        <taxon>Actinomycetes</taxon>
        <taxon>Propionibacteriales</taxon>
        <taxon>Nocardioidaceae</taxon>
        <taxon>Solicola</taxon>
    </lineage>
</organism>
<protein>
    <submittedName>
        <fullName evidence="1">Uncharacterized protein</fullName>
    </submittedName>
</protein>
<dbReference type="KEGG" id="sgrg:L0C25_11105"/>
<accession>A0AA46YNG3</accession>
<dbReference type="AlphaFoldDB" id="A0AA46YNG3"/>
<dbReference type="RefSeq" id="WP_271636565.1">
    <property type="nucleotide sequence ID" value="NZ_CP094970.1"/>
</dbReference>
<evidence type="ECO:0000313" key="2">
    <source>
        <dbReference type="Proteomes" id="UP001164390"/>
    </source>
</evidence>
<keyword evidence="2" id="KW-1185">Reference proteome</keyword>
<gene>
    <name evidence="1" type="ORF">L0C25_11105</name>
</gene>
<name>A0AA46YNG3_9ACTN</name>
<sequence>MSQLSGPEEERLRRAMTMIGDEAATDTPRSQSPHSRWTRPGILVAACIAAVAVIATALYASDGSDPDQEASQALNGPETVACANRIFEGTIRTIDPTDRRSRVRMTVAVSRWYKPTDQSKRIATFVAFSTRAADVVRAYAPGQHVFIVEYDPPWTPVYADRAISISRSEVVPYLKQGAHTKCPDFWLHPDRHDVPDDS</sequence>
<dbReference type="EMBL" id="CP094970">
    <property type="protein sequence ID" value="UYM07589.1"/>
    <property type="molecule type" value="Genomic_DNA"/>
</dbReference>
<proteinExistence type="predicted"/>
<reference evidence="1" key="1">
    <citation type="submission" date="2022-01" db="EMBL/GenBank/DDBJ databases">
        <title>Nocardioidaceae gen. sp. A5X3R13.</title>
        <authorList>
            <person name="Lopez Marin M.A."/>
            <person name="Uhlik O."/>
        </authorList>
    </citation>
    <scope>NUCLEOTIDE SEQUENCE</scope>
    <source>
        <strain evidence="1">A5X3R13</strain>
    </source>
</reference>
<evidence type="ECO:0000313" key="1">
    <source>
        <dbReference type="EMBL" id="UYM07589.1"/>
    </source>
</evidence>
<dbReference type="Proteomes" id="UP001164390">
    <property type="component" value="Chromosome"/>
</dbReference>